<dbReference type="RefSeq" id="WP_162333882.1">
    <property type="nucleotide sequence ID" value="NZ_CP048113.1"/>
</dbReference>
<evidence type="ECO:0000259" key="8">
    <source>
        <dbReference type="PROSITE" id="PS50113"/>
    </source>
</evidence>
<dbReference type="Pfam" id="PF13426">
    <property type="entry name" value="PAS_9"/>
    <property type="match status" value="1"/>
</dbReference>
<evidence type="ECO:0000256" key="5">
    <source>
        <dbReference type="ARBA" id="ARBA00022777"/>
    </source>
</evidence>
<keyword evidence="10" id="KW-1185">Reference proteome</keyword>
<proteinExistence type="predicted"/>
<dbReference type="PANTHER" id="PTHR43304">
    <property type="entry name" value="PHYTOCHROME-LIKE PROTEIN CPH1"/>
    <property type="match status" value="1"/>
</dbReference>
<evidence type="ECO:0000256" key="2">
    <source>
        <dbReference type="ARBA" id="ARBA00012438"/>
    </source>
</evidence>
<dbReference type="PROSITE" id="PS50109">
    <property type="entry name" value="HIS_KIN"/>
    <property type="match status" value="1"/>
</dbReference>
<evidence type="ECO:0000259" key="7">
    <source>
        <dbReference type="PROSITE" id="PS50112"/>
    </source>
</evidence>
<dbReference type="KEGG" id="chih:GWR21_22270"/>
<dbReference type="InterPro" id="IPR052162">
    <property type="entry name" value="Sensor_kinase/Photoreceptor"/>
</dbReference>
<name>A0A6B9ZKW8_9BACT</name>
<feature type="domain" description="Histidine kinase" evidence="6">
    <location>
        <begin position="284"/>
        <end position="511"/>
    </location>
</feature>
<evidence type="ECO:0000256" key="4">
    <source>
        <dbReference type="ARBA" id="ARBA00022679"/>
    </source>
</evidence>
<dbReference type="Gene3D" id="1.10.287.130">
    <property type="match status" value="1"/>
</dbReference>
<dbReference type="InterPro" id="IPR003594">
    <property type="entry name" value="HATPase_dom"/>
</dbReference>
<dbReference type="SUPFAM" id="SSF55874">
    <property type="entry name" value="ATPase domain of HSP90 chaperone/DNA topoisomerase II/histidine kinase"/>
    <property type="match status" value="1"/>
</dbReference>
<dbReference type="InterPro" id="IPR005467">
    <property type="entry name" value="His_kinase_dom"/>
</dbReference>
<dbReference type="InterPro" id="IPR003661">
    <property type="entry name" value="HisK_dim/P_dom"/>
</dbReference>
<evidence type="ECO:0000259" key="6">
    <source>
        <dbReference type="PROSITE" id="PS50109"/>
    </source>
</evidence>
<feature type="domain" description="PAS" evidence="7">
    <location>
        <begin position="139"/>
        <end position="212"/>
    </location>
</feature>
<evidence type="ECO:0000313" key="9">
    <source>
        <dbReference type="EMBL" id="QHS62231.1"/>
    </source>
</evidence>
<dbReference type="Pfam" id="PF02518">
    <property type="entry name" value="HATPase_c"/>
    <property type="match status" value="1"/>
</dbReference>
<dbReference type="EMBL" id="CP048113">
    <property type="protein sequence ID" value="QHS62231.1"/>
    <property type="molecule type" value="Genomic_DNA"/>
</dbReference>
<dbReference type="Proteomes" id="UP000476411">
    <property type="component" value="Chromosome"/>
</dbReference>
<dbReference type="InterPro" id="IPR036097">
    <property type="entry name" value="HisK_dim/P_sf"/>
</dbReference>
<keyword evidence="5" id="KW-0418">Kinase</keyword>
<dbReference type="InterPro" id="IPR035965">
    <property type="entry name" value="PAS-like_dom_sf"/>
</dbReference>
<dbReference type="CDD" id="cd00130">
    <property type="entry name" value="PAS"/>
    <property type="match status" value="1"/>
</dbReference>
<evidence type="ECO:0000256" key="1">
    <source>
        <dbReference type="ARBA" id="ARBA00000085"/>
    </source>
</evidence>
<gene>
    <name evidence="9" type="ORF">GWR21_22270</name>
</gene>
<dbReference type="CDD" id="cd00082">
    <property type="entry name" value="HisKA"/>
    <property type="match status" value="1"/>
</dbReference>
<dbReference type="AlphaFoldDB" id="A0A6B9ZKW8"/>
<dbReference type="Pfam" id="PF00512">
    <property type="entry name" value="HisKA"/>
    <property type="match status" value="1"/>
</dbReference>
<dbReference type="InterPro" id="IPR004358">
    <property type="entry name" value="Sig_transdc_His_kin-like_C"/>
</dbReference>
<protein>
    <recommendedName>
        <fullName evidence="2">histidine kinase</fullName>
        <ecNumber evidence="2">2.7.13.3</ecNumber>
    </recommendedName>
</protein>
<keyword evidence="4" id="KW-0808">Transferase</keyword>
<sequence length="512" mass="57623">MGFNTVMANRLLTEAGISPITMIQLLPVAACICDVSNRVIYGNDAAVLLLGITPPASGIIFPKNTADEQVPVSYTWQEAVPRPGLSAILVSGNATPLRDHQGTAIGWLHYLQDIPGIKLPGSEVRTGHTTHLNEKLLQSEERYYKMIEEVEDYAILLLDSAGVIQNWNKGAEKIKGYQESEIIGSHFSVFYLPEDRNRKLPEKLIAEAIRTGKAVQEGWRMRKNGTRFWGSIVITALHDAERNVIGFSKVTRDLTEKKLSEDRIRQYASELEFQNRELEQFAYAAAHDMKEPLRKIQFYSNYIFDNAAEALPAKEREYLNRSINAASRMQGLIDDLLTYSRASSQLKEMEDTDLNAMVNEVLLAHSETIDKLEAIIEVGPLPVMRIIPFQFIQLFDNLISNALKYHHPERTPRIIINAEQMYIPAGEEVNEVLEGACYKISVSDNGLGFEPRHAEKIFDVFQRLHNRPEITGTGIGLAICKKIVLNHRGQIRAHGVPEEGAIFEIYIPCQQG</sequence>
<dbReference type="SMART" id="SM00387">
    <property type="entry name" value="HATPase_c"/>
    <property type="match status" value="1"/>
</dbReference>
<dbReference type="InterPro" id="IPR036890">
    <property type="entry name" value="HATPase_C_sf"/>
</dbReference>
<dbReference type="InterPro" id="IPR000014">
    <property type="entry name" value="PAS"/>
</dbReference>
<dbReference type="PROSITE" id="PS50112">
    <property type="entry name" value="PAS"/>
    <property type="match status" value="1"/>
</dbReference>
<keyword evidence="3" id="KW-0597">Phosphoprotein</keyword>
<dbReference type="SMART" id="SM00388">
    <property type="entry name" value="HisKA"/>
    <property type="match status" value="1"/>
</dbReference>
<dbReference type="PRINTS" id="PR00344">
    <property type="entry name" value="BCTRLSENSOR"/>
</dbReference>
<dbReference type="SUPFAM" id="SSF47384">
    <property type="entry name" value="Homodimeric domain of signal transducing histidine kinase"/>
    <property type="match status" value="1"/>
</dbReference>
<dbReference type="GO" id="GO:0000155">
    <property type="term" value="F:phosphorelay sensor kinase activity"/>
    <property type="evidence" value="ECO:0007669"/>
    <property type="project" value="InterPro"/>
</dbReference>
<comment type="catalytic activity">
    <reaction evidence="1">
        <text>ATP + protein L-histidine = ADP + protein N-phospho-L-histidine.</text>
        <dbReference type="EC" id="2.7.13.3"/>
    </reaction>
</comment>
<dbReference type="NCBIfam" id="TIGR00229">
    <property type="entry name" value="sensory_box"/>
    <property type="match status" value="1"/>
</dbReference>
<evidence type="ECO:0000256" key="3">
    <source>
        <dbReference type="ARBA" id="ARBA00022553"/>
    </source>
</evidence>
<dbReference type="SUPFAM" id="SSF55785">
    <property type="entry name" value="PYP-like sensor domain (PAS domain)"/>
    <property type="match status" value="2"/>
</dbReference>
<evidence type="ECO:0000313" key="10">
    <source>
        <dbReference type="Proteomes" id="UP000476411"/>
    </source>
</evidence>
<dbReference type="PROSITE" id="PS50113">
    <property type="entry name" value="PAC"/>
    <property type="match status" value="1"/>
</dbReference>
<dbReference type="Gene3D" id="3.30.565.10">
    <property type="entry name" value="Histidine kinase-like ATPase, C-terminal domain"/>
    <property type="match status" value="1"/>
</dbReference>
<dbReference type="PANTHER" id="PTHR43304:SF1">
    <property type="entry name" value="PAC DOMAIN-CONTAINING PROTEIN"/>
    <property type="match status" value="1"/>
</dbReference>
<reference evidence="9 10" key="1">
    <citation type="submission" date="2020-01" db="EMBL/GenBank/DDBJ databases">
        <title>Complete genome sequence of Chitinophaga sp. H33E-04 isolated from quinoa roots.</title>
        <authorList>
            <person name="Weon H.-Y."/>
            <person name="Lee S.A."/>
        </authorList>
    </citation>
    <scope>NUCLEOTIDE SEQUENCE [LARGE SCALE GENOMIC DNA]</scope>
    <source>
        <strain evidence="9 10">H33E-04</strain>
    </source>
</reference>
<dbReference type="EC" id="2.7.13.3" evidence="2"/>
<dbReference type="Gene3D" id="3.30.450.20">
    <property type="entry name" value="PAS domain"/>
    <property type="match status" value="1"/>
</dbReference>
<feature type="domain" description="PAC" evidence="8">
    <location>
        <begin position="214"/>
        <end position="266"/>
    </location>
</feature>
<accession>A0A6B9ZKW8</accession>
<organism evidence="9 10">
    <name type="scientific">Chitinophaga agri</name>
    <dbReference type="NCBI Taxonomy" id="2703787"/>
    <lineage>
        <taxon>Bacteria</taxon>
        <taxon>Pseudomonadati</taxon>
        <taxon>Bacteroidota</taxon>
        <taxon>Chitinophagia</taxon>
        <taxon>Chitinophagales</taxon>
        <taxon>Chitinophagaceae</taxon>
        <taxon>Chitinophaga</taxon>
    </lineage>
</organism>
<dbReference type="InterPro" id="IPR000700">
    <property type="entry name" value="PAS-assoc_C"/>
</dbReference>